<dbReference type="OrthoDB" id="30826at2759"/>
<dbReference type="InParanoid" id="A0A0H2R228"/>
<evidence type="ECO:0000256" key="3">
    <source>
        <dbReference type="ARBA" id="ARBA00007726"/>
    </source>
</evidence>
<feature type="region of interest" description="Disordered" evidence="18">
    <location>
        <begin position="610"/>
        <end position="725"/>
    </location>
</feature>
<dbReference type="FunFam" id="1.10.1600.10:FF:000002">
    <property type="entry name" value="X-ray repair cross-complementing protein 5"/>
    <property type="match status" value="1"/>
</dbReference>
<dbReference type="GO" id="GO:0042162">
    <property type="term" value="F:telomeric DNA binding"/>
    <property type="evidence" value="ECO:0007669"/>
    <property type="project" value="InterPro"/>
</dbReference>
<dbReference type="GO" id="GO:0006310">
    <property type="term" value="P:DNA recombination"/>
    <property type="evidence" value="ECO:0007669"/>
    <property type="project" value="UniProtKB-KW"/>
</dbReference>
<dbReference type="GO" id="GO:0003678">
    <property type="term" value="F:DNA helicase activity"/>
    <property type="evidence" value="ECO:0007669"/>
    <property type="project" value="UniProtKB-EC"/>
</dbReference>
<evidence type="ECO:0000256" key="4">
    <source>
        <dbReference type="ARBA" id="ARBA00012551"/>
    </source>
</evidence>
<dbReference type="InterPro" id="IPR036465">
    <property type="entry name" value="vWFA_dom_sf"/>
</dbReference>
<dbReference type="GO" id="GO:0043564">
    <property type="term" value="C:Ku70:Ku80 complex"/>
    <property type="evidence" value="ECO:0007669"/>
    <property type="project" value="InterPro"/>
</dbReference>
<keyword evidence="7" id="KW-0547">Nucleotide-binding</keyword>
<keyword evidence="15" id="KW-0234">DNA repair</keyword>
<dbReference type="InterPro" id="IPR006164">
    <property type="entry name" value="DNA_bd_Ku70/Ku80"/>
</dbReference>
<dbReference type="PROSITE" id="PS50234">
    <property type="entry name" value="VWFA"/>
    <property type="match status" value="1"/>
</dbReference>
<feature type="compositionally biased region" description="Acidic residues" evidence="18">
    <location>
        <begin position="682"/>
        <end position="693"/>
    </location>
</feature>
<keyword evidence="11" id="KW-0067">ATP-binding</keyword>
<keyword evidence="10" id="KW-0347">Helicase</keyword>
<keyword evidence="16" id="KW-0539">Nucleus</keyword>
<evidence type="ECO:0000256" key="14">
    <source>
        <dbReference type="ARBA" id="ARBA00023172"/>
    </source>
</evidence>
<evidence type="ECO:0000256" key="5">
    <source>
        <dbReference type="ARBA" id="ARBA00021792"/>
    </source>
</evidence>
<evidence type="ECO:0000256" key="18">
    <source>
        <dbReference type="SAM" id="MobiDB-lite"/>
    </source>
</evidence>
<feature type="region of interest" description="Disordered" evidence="18">
    <location>
        <begin position="280"/>
        <end position="360"/>
    </location>
</feature>
<keyword evidence="13" id="KW-0238">DNA-binding</keyword>
<evidence type="ECO:0000256" key="10">
    <source>
        <dbReference type="ARBA" id="ARBA00022806"/>
    </source>
</evidence>
<dbReference type="GO" id="GO:0000781">
    <property type="term" value="C:chromosome, telomeric region"/>
    <property type="evidence" value="ECO:0007669"/>
    <property type="project" value="UniProtKB-SubCell"/>
</dbReference>
<evidence type="ECO:0000256" key="8">
    <source>
        <dbReference type="ARBA" id="ARBA00022763"/>
    </source>
</evidence>
<comment type="subcellular location">
    <subcellularLocation>
        <location evidence="2">Chromosome</location>
        <location evidence="2">Telomere</location>
    </subcellularLocation>
    <subcellularLocation>
        <location evidence="1">Nucleus</location>
    </subcellularLocation>
</comment>
<dbReference type="GO" id="GO:0016787">
    <property type="term" value="F:hydrolase activity"/>
    <property type="evidence" value="ECO:0007669"/>
    <property type="project" value="UniProtKB-KW"/>
</dbReference>
<evidence type="ECO:0000256" key="7">
    <source>
        <dbReference type="ARBA" id="ARBA00022741"/>
    </source>
</evidence>
<evidence type="ECO:0000256" key="17">
    <source>
        <dbReference type="ARBA" id="ARBA00031847"/>
    </source>
</evidence>
<keyword evidence="6" id="KW-0158">Chromosome</keyword>
<dbReference type="PANTHER" id="PTHR12604:SF4">
    <property type="entry name" value="X-RAY REPAIR CROSS-COMPLEMENTING PROTEIN 5"/>
    <property type="match status" value="1"/>
</dbReference>
<dbReference type="CDD" id="cd00873">
    <property type="entry name" value="KU80"/>
    <property type="match status" value="1"/>
</dbReference>
<feature type="domain" description="VWFA" evidence="19">
    <location>
        <begin position="10"/>
        <end position="182"/>
    </location>
</feature>
<dbReference type="GO" id="GO:0003684">
    <property type="term" value="F:damaged DNA binding"/>
    <property type="evidence" value="ECO:0007669"/>
    <property type="project" value="InterPro"/>
</dbReference>
<dbReference type="STRING" id="27342.A0A0H2R228"/>
<dbReference type="Pfam" id="PF08785">
    <property type="entry name" value="Ku_PK_bind"/>
    <property type="match status" value="1"/>
</dbReference>
<dbReference type="GO" id="GO:0006303">
    <property type="term" value="P:double-strand break repair via nonhomologous end joining"/>
    <property type="evidence" value="ECO:0007669"/>
    <property type="project" value="InterPro"/>
</dbReference>
<evidence type="ECO:0000256" key="13">
    <source>
        <dbReference type="ARBA" id="ARBA00023125"/>
    </source>
</evidence>
<evidence type="ECO:0000256" key="15">
    <source>
        <dbReference type="ARBA" id="ARBA00023204"/>
    </source>
</evidence>
<dbReference type="InterPro" id="IPR036494">
    <property type="entry name" value="Ku_C_sf"/>
</dbReference>
<comment type="similarity">
    <text evidence="3">Belongs to the ku80 family.</text>
</comment>
<evidence type="ECO:0000256" key="6">
    <source>
        <dbReference type="ARBA" id="ARBA00022454"/>
    </source>
</evidence>
<dbReference type="EC" id="3.6.4.12" evidence="4"/>
<evidence type="ECO:0000256" key="9">
    <source>
        <dbReference type="ARBA" id="ARBA00022801"/>
    </source>
</evidence>
<feature type="compositionally biased region" description="Polar residues" evidence="18">
    <location>
        <begin position="645"/>
        <end position="674"/>
    </location>
</feature>
<evidence type="ECO:0000256" key="11">
    <source>
        <dbReference type="ARBA" id="ARBA00022840"/>
    </source>
</evidence>
<feature type="compositionally biased region" description="Acidic residues" evidence="18">
    <location>
        <begin position="301"/>
        <end position="310"/>
    </location>
</feature>
<keyword evidence="21" id="KW-1185">Reference proteome</keyword>
<dbReference type="SUPFAM" id="SSF101420">
    <property type="entry name" value="C-terminal domain of Ku80"/>
    <property type="match status" value="1"/>
</dbReference>
<reference evidence="20 21" key="1">
    <citation type="submission" date="2015-04" db="EMBL/GenBank/DDBJ databases">
        <title>Complete genome sequence of Schizopora paradoxa KUC8140, a cosmopolitan wood degrader in East Asia.</title>
        <authorList>
            <consortium name="DOE Joint Genome Institute"/>
            <person name="Min B."/>
            <person name="Park H."/>
            <person name="Jang Y."/>
            <person name="Kim J.-J."/>
            <person name="Kim K.H."/>
            <person name="Pangilinan J."/>
            <person name="Lipzen A."/>
            <person name="Riley R."/>
            <person name="Grigoriev I.V."/>
            <person name="Spatafora J.W."/>
            <person name="Choi I.-G."/>
        </authorList>
    </citation>
    <scope>NUCLEOTIDE SEQUENCE [LARGE SCALE GENOMIC DNA]</scope>
    <source>
        <strain evidence="20 21">KUC8140</strain>
    </source>
</reference>
<dbReference type="SUPFAM" id="SSF53300">
    <property type="entry name" value="vWA-like"/>
    <property type="match status" value="1"/>
</dbReference>
<dbReference type="Proteomes" id="UP000053477">
    <property type="component" value="Unassembled WGS sequence"/>
</dbReference>
<protein>
    <recommendedName>
        <fullName evidence="5">ATP-dependent DNA helicase II subunit 2</fullName>
        <ecNumber evidence="4">3.6.4.12</ecNumber>
    </recommendedName>
    <alternativeName>
        <fullName evidence="17">ATP-dependent DNA helicase II subunit Ku80</fullName>
    </alternativeName>
</protein>
<name>A0A0H2R228_9AGAM</name>
<dbReference type="Gene3D" id="1.10.1600.10">
    <property type="match status" value="1"/>
</dbReference>
<gene>
    <name evidence="20" type="ORF">SCHPADRAFT_862454</name>
</gene>
<evidence type="ECO:0000259" key="19">
    <source>
        <dbReference type="PROSITE" id="PS50234"/>
    </source>
</evidence>
<evidence type="ECO:0000313" key="21">
    <source>
        <dbReference type="Proteomes" id="UP000053477"/>
    </source>
</evidence>
<keyword evidence="12" id="KW-0779">Telomere</keyword>
<dbReference type="GO" id="GO:0005524">
    <property type="term" value="F:ATP binding"/>
    <property type="evidence" value="ECO:0007669"/>
    <property type="project" value="UniProtKB-KW"/>
</dbReference>
<dbReference type="Gene3D" id="1.25.40.240">
    <property type="entry name" value="Ku, C-terminal domain"/>
    <property type="match status" value="1"/>
</dbReference>
<dbReference type="FunFam" id="3.40.50.410:FF:000073">
    <property type="entry name" value="ATP-dependent DNA helicase II subunit 2"/>
    <property type="match status" value="1"/>
</dbReference>
<keyword evidence="8" id="KW-0227">DNA damage</keyword>
<dbReference type="InterPro" id="IPR002035">
    <property type="entry name" value="VWF_A"/>
</dbReference>
<dbReference type="Gene3D" id="2.40.290.10">
    <property type="match status" value="1"/>
</dbReference>
<dbReference type="AlphaFoldDB" id="A0A0H2R228"/>
<dbReference type="FunCoup" id="A0A0H2R228">
    <property type="interactions" value="442"/>
</dbReference>
<dbReference type="GO" id="GO:0000723">
    <property type="term" value="P:telomere maintenance"/>
    <property type="evidence" value="ECO:0007669"/>
    <property type="project" value="InterPro"/>
</dbReference>
<dbReference type="PANTHER" id="PTHR12604">
    <property type="entry name" value="KU AUTOANTIGEN DNA HELICASE"/>
    <property type="match status" value="1"/>
</dbReference>
<sequence>MVAERAGYTVTMFLIDVSKSMGNTRTVDLPDGPNGEPRTTEMTNLEWSLQFVLLKIQEMIFHGRKTEQCGVILFGTEETDNIVNQNHGGYDHVTEYIEIAQPNANTLAKLQHLRPSEDITGDPIDAVIVGIETQDKYLGNKKTWTRKMVLLTDGESPIVLEDWEQTAAKIKSLGVITAIIGIDFDDEEFAFKEEKKSRHKRVNESFYKEFVSELGQLAVVGTCAFALQECVRPEVKTTKSALQGTILRLGDVEVRSDEAIEIHVRTSKCTAQVRPASMKKFAKRVPDDEASQQASQRTEADGDGDVTMDEGEGKRDVYAQIKMDTEYHIDRTEYDEDEENEDNKKEEGKEDENEEDRSEKVDKDLLVRGFKYGATYVPCPDDGQFPRLNTPRGMDICGFFPLAKFRREFVMGEVSYVWADPSSGEQQIVFSSLVQAMLSRDVVAIVRWVSREGMDPKMGVLIPREFEKVDCFLWVQMPFADDVRKYTFPSLNELVSKKGEKITEHPYIPTSEQEEVMDRFVDAMDLMQAGDKDETGDRMPWFDPRLSFNPAVHRIKQALFHAAIVTDLRSNPIPEPHPEVIKYLNPPKRVLKRAHDTIEETINIIKVKQVPKKVARARKDGHVRAEDDDDAPLLLDVLPPKSASRAGSQAQIPSQVSRSPARSATLVDTQVSQKSKAKPAEDSETEDETEDEADGSKSHAASPPLSQAASGVQDEEEQDSLQGSRRIIGLSNPLADFRKNLKKGDIVSKAVEDLTWAIMEILVKPFASRRHSELRDCMRELRTTCLTEDEIAVWNGFIRDLKQSCLTKSGISNKPFWKSVQEMGREISLISEVEAQNLGGTSEFTEEDSVKFIET</sequence>
<evidence type="ECO:0000256" key="1">
    <source>
        <dbReference type="ARBA" id="ARBA00004123"/>
    </source>
</evidence>
<dbReference type="Pfam" id="PF03731">
    <property type="entry name" value="Ku_N"/>
    <property type="match status" value="1"/>
</dbReference>
<keyword evidence="14" id="KW-0233">DNA recombination</keyword>
<accession>A0A0H2R228</accession>
<dbReference type="SUPFAM" id="SSF100939">
    <property type="entry name" value="SPOC domain-like"/>
    <property type="match status" value="1"/>
</dbReference>
<evidence type="ECO:0000256" key="12">
    <source>
        <dbReference type="ARBA" id="ARBA00022895"/>
    </source>
</evidence>
<evidence type="ECO:0000256" key="16">
    <source>
        <dbReference type="ARBA" id="ARBA00023242"/>
    </source>
</evidence>
<keyword evidence="9" id="KW-0378">Hydrolase</keyword>
<dbReference type="Pfam" id="PF02735">
    <property type="entry name" value="Ku"/>
    <property type="match status" value="1"/>
</dbReference>
<dbReference type="InterPro" id="IPR024193">
    <property type="entry name" value="Ku80"/>
</dbReference>
<dbReference type="InterPro" id="IPR005161">
    <property type="entry name" value="Ku_N"/>
</dbReference>
<dbReference type="SMART" id="SM00559">
    <property type="entry name" value="Ku78"/>
    <property type="match status" value="1"/>
</dbReference>
<feature type="compositionally biased region" description="Basic and acidic residues" evidence="18">
    <location>
        <begin position="311"/>
        <end position="332"/>
    </location>
</feature>
<dbReference type="EMBL" id="KQ086315">
    <property type="protein sequence ID" value="KLO05392.1"/>
    <property type="molecule type" value="Genomic_DNA"/>
</dbReference>
<dbReference type="InterPro" id="IPR014893">
    <property type="entry name" value="Ku_PK_bind"/>
</dbReference>
<evidence type="ECO:0000256" key="2">
    <source>
        <dbReference type="ARBA" id="ARBA00004574"/>
    </source>
</evidence>
<evidence type="ECO:0000313" key="20">
    <source>
        <dbReference type="EMBL" id="KLO05392.1"/>
    </source>
</evidence>
<dbReference type="GO" id="GO:0003690">
    <property type="term" value="F:double-stranded DNA binding"/>
    <property type="evidence" value="ECO:0007669"/>
    <property type="project" value="TreeGrafter"/>
</dbReference>
<proteinExistence type="inferred from homology"/>
<organism evidence="20 21">
    <name type="scientific">Schizopora paradoxa</name>
    <dbReference type="NCBI Taxonomy" id="27342"/>
    <lineage>
        <taxon>Eukaryota</taxon>
        <taxon>Fungi</taxon>
        <taxon>Dikarya</taxon>
        <taxon>Basidiomycota</taxon>
        <taxon>Agaricomycotina</taxon>
        <taxon>Agaricomycetes</taxon>
        <taxon>Hymenochaetales</taxon>
        <taxon>Schizoporaceae</taxon>
        <taxon>Schizopora</taxon>
    </lineage>
</organism>
<dbReference type="InterPro" id="IPR016194">
    <property type="entry name" value="SPOC-like_C_dom_sf"/>
</dbReference>
<dbReference type="Gene3D" id="3.40.50.410">
    <property type="entry name" value="von Willebrand factor, type A domain"/>
    <property type="match status" value="1"/>
</dbReference>